<organism evidence="1 2">
    <name type="scientific">Microbacterium insulae</name>
    <dbReference type="NCBI Taxonomy" id="483014"/>
    <lineage>
        <taxon>Bacteria</taxon>
        <taxon>Bacillati</taxon>
        <taxon>Actinomycetota</taxon>
        <taxon>Actinomycetes</taxon>
        <taxon>Micrococcales</taxon>
        <taxon>Microbacteriaceae</taxon>
        <taxon>Microbacterium</taxon>
    </lineage>
</organism>
<keyword evidence="2" id="KW-1185">Reference proteome</keyword>
<accession>A0ABW3AGE3</accession>
<comment type="caution">
    <text evidence="1">The sequence shown here is derived from an EMBL/GenBank/DDBJ whole genome shotgun (WGS) entry which is preliminary data.</text>
</comment>
<name>A0ABW3AGE3_9MICO</name>
<reference evidence="2" key="1">
    <citation type="journal article" date="2019" name="Int. J. Syst. Evol. Microbiol.">
        <title>The Global Catalogue of Microorganisms (GCM) 10K type strain sequencing project: providing services to taxonomists for standard genome sequencing and annotation.</title>
        <authorList>
            <consortium name="The Broad Institute Genomics Platform"/>
            <consortium name="The Broad Institute Genome Sequencing Center for Infectious Disease"/>
            <person name="Wu L."/>
            <person name="Ma J."/>
        </authorList>
    </citation>
    <scope>NUCLEOTIDE SEQUENCE [LARGE SCALE GENOMIC DNA]</scope>
    <source>
        <strain evidence="2">CCUG 54523</strain>
    </source>
</reference>
<dbReference type="EMBL" id="JBHTII010000001">
    <property type="protein sequence ID" value="MFD0789855.1"/>
    <property type="molecule type" value="Genomic_DNA"/>
</dbReference>
<proteinExistence type="predicted"/>
<sequence length="273" mass="28639">MIGGIVLGALVMFSWTVNETHFDRPSPQFDELASSVEGLPGVQGVQKERWVEAPTFFEPMSWMSVTVDESGLQGLLDATCSTVYPDPIAWSIIVLTPAASEVSLHAPATGSGVAGQQSQCPDFGFDAVRLVAELDRVAPGLAVQPAIWGDRRLAFVEVAEELPEGFTHLLPIVEHSADLVAAAGVDGNRSVEINSANLGLVLAPGDSDAYLALLTDLAELGATSYWADGGEAPAEGGPIVQIVAPSQNHGAISDAIQSSPLPCADLPIRFIEQ</sequence>
<gene>
    <name evidence="1" type="ORF">ACFQ0P_05550</name>
</gene>
<protein>
    <submittedName>
        <fullName evidence="1">Uncharacterized protein</fullName>
    </submittedName>
</protein>
<evidence type="ECO:0000313" key="2">
    <source>
        <dbReference type="Proteomes" id="UP001597055"/>
    </source>
</evidence>
<dbReference type="Proteomes" id="UP001597055">
    <property type="component" value="Unassembled WGS sequence"/>
</dbReference>
<evidence type="ECO:0000313" key="1">
    <source>
        <dbReference type="EMBL" id="MFD0789855.1"/>
    </source>
</evidence>
<dbReference type="RefSeq" id="WP_378771582.1">
    <property type="nucleotide sequence ID" value="NZ_JBHTII010000001.1"/>
</dbReference>